<evidence type="ECO:0000256" key="6">
    <source>
        <dbReference type="ARBA" id="ARBA00023239"/>
    </source>
</evidence>
<dbReference type="PROSITE" id="PS51273">
    <property type="entry name" value="GATASE_TYPE_1"/>
    <property type="match status" value="1"/>
</dbReference>
<comment type="catalytic activity">
    <reaction evidence="7">
        <text>L-glutamine + H2O = L-glutamate + NH4(+)</text>
        <dbReference type="Rhea" id="RHEA:15889"/>
        <dbReference type="ChEBI" id="CHEBI:15377"/>
        <dbReference type="ChEBI" id="CHEBI:28938"/>
        <dbReference type="ChEBI" id="CHEBI:29985"/>
        <dbReference type="ChEBI" id="CHEBI:58359"/>
        <dbReference type="EC" id="3.5.1.2"/>
    </reaction>
</comment>
<organism evidence="8 9">
    <name type="scientific">Eremothecium gossypii (strain ATCC 10895 / CBS 109.51 / FGSC 9923 / NRRL Y-1056)</name>
    <name type="common">Yeast</name>
    <name type="synonym">Ashbya gossypii</name>
    <dbReference type="NCBI Taxonomy" id="284811"/>
    <lineage>
        <taxon>Eukaryota</taxon>
        <taxon>Fungi</taxon>
        <taxon>Dikarya</taxon>
        <taxon>Ascomycota</taxon>
        <taxon>Saccharomycotina</taxon>
        <taxon>Saccharomycetes</taxon>
        <taxon>Saccharomycetales</taxon>
        <taxon>Saccharomycetaceae</taxon>
        <taxon>Eremothecium</taxon>
    </lineage>
</organism>
<dbReference type="HAMAP" id="MF_01615">
    <property type="entry name" value="PdxT"/>
    <property type="match status" value="1"/>
</dbReference>
<dbReference type="InterPro" id="IPR021196">
    <property type="entry name" value="PdxT/SNO_CS"/>
</dbReference>
<dbReference type="STRING" id="284811.Q75DA1"/>
<dbReference type="AlphaFoldDB" id="Q75DA1"/>
<keyword evidence="4" id="KW-0663">Pyridoxal phosphate</keyword>
<dbReference type="NCBIfam" id="TIGR03800">
    <property type="entry name" value="PLP_synth_Pdx2"/>
    <property type="match status" value="1"/>
</dbReference>
<evidence type="ECO:0000256" key="4">
    <source>
        <dbReference type="ARBA" id="ARBA00022898"/>
    </source>
</evidence>
<dbReference type="Pfam" id="PF01174">
    <property type="entry name" value="SNO"/>
    <property type="match status" value="1"/>
</dbReference>
<keyword evidence="6" id="KW-0456">Lyase</keyword>
<dbReference type="GO" id="GO:0016829">
    <property type="term" value="F:lyase activity"/>
    <property type="evidence" value="ECO:0007669"/>
    <property type="project" value="UniProtKB-KW"/>
</dbReference>
<reference evidence="8 9" key="1">
    <citation type="journal article" date="2004" name="Science">
        <title>The Ashbya gossypii genome as a tool for mapping the ancient Saccharomyces cerevisiae genome.</title>
        <authorList>
            <person name="Dietrich F.S."/>
            <person name="Voegeli S."/>
            <person name="Brachat S."/>
            <person name="Lerch A."/>
            <person name="Gates K."/>
            <person name="Steiner S."/>
            <person name="Mohr C."/>
            <person name="Pohlmann R."/>
            <person name="Luedi P."/>
            <person name="Choi S."/>
            <person name="Wing R.A."/>
            <person name="Flavier A."/>
            <person name="Gaffney T.D."/>
            <person name="Philippsen P."/>
        </authorList>
    </citation>
    <scope>NUCLEOTIDE SEQUENCE [LARGE SCALE GENOMIC DNA]</scope>
    <source>
        <strain evidence="9">ATCC 10895 / CBS 109.51 / FGSC 9923 / NRRL Y-1056</strain>
    </source>
</reference>
<dbReference type="EC" id="3.5.1.2" evidence="2"/>
<evidence type="ECO:0000313" key="8">
    <source>
        <dbReference type="EMBL" id="AAS50894.1"/>
    </source>
</evidence>
<proteinExistence type="inferred from homology"/>
<dbReference type="OrthoDB" id="2039at2759"/>
<dbReference type="eggNOG" id="KOG3210">
    <property type="taxonomic scope" value="Eukaryota"/>
</dbReference>
<keyword evidence="9" id="KW-1185">Reference proteome</keyword>
<dbReference type="PANTHER" id="PTHR31559">
    <property type="entry name" value="PYRIDOXAL 5'-PHOSPHATE SYNTHASE SUBUNIT SNO"/>
    <property type="match status" value="1"/>
</dbReference>
<dbReference type="OMA" id="GMIMLAD"/>
<evidence type="ECO:0000313" key="9">
    <source>
        <dbReference type="Proteomes" id="UP000000591"/>
    </source>
</evidence>
<keyword evidence="5" id="KW-0315">Glutamine amidotransferase</keyword>
<dbReference type="FunCoup" id="Q75DA1">
    <property type="interactions" value="218"/>
</dbReference>
<dbReference type="PROSITE" id="PS51130">
    <property type="entry name" value="PDXT_SNO_2"/>
    <property type="match status" value="1"/>
</dbReference>
<dbReference type="FunFam" id="3.40.50.880:FF:000010">
    <property type="entry name" value="uncharacterized protein LOC100176842 isoform X2"/>
    <property type="match status" value="1"/>
</dbReference>
<dbReference type="Gene3D" id="3.40.50.880">
    <property type="match status" value="1"/>
</dbReference>
<name>Q75DA1_EREGS</name>
<dbReference type="Proteomes" id="UP000000591">
    <property type="component" value="Chromosome II"/>
</dbReference>
<dbReference type="GO" id="GO:0008614">
    <property type="term" value="P:pyridoxine metabolic process"/>
    <property type="evidence" value="ECO:0000318"/>
    <property type="project" value="GO_Central"/>
</dbReference>
<dbReference type="EMBL" id="AE016815">
    <property type="protein sequence ID" value="AAS50894.1"/>
    <property type="molecule type" value="Genomic_DNA"/>
</dbReference>
<dbReference type="GO" id="GO:0042823">
    <property type="term" value="P:pyridoxal phosphate biosynthetic process"/>
    <property type="evidence" value="ECO:0000318"/>
    <property type="project" value="GO_Central"/>
</dbReference>
<dbReference type="SUPFAM" id="SSF52317">
    <property type="entry name" value="Class I glutamine amidotransferase-like"/>
    <property type="match status" value="1"/>
</dbReference>
<evidence type="ECO:0000256" key="2">
    <source>
        <dbReference type="ARBA" id="ARBA00012918"/>
    </source>
</evidence>
<dbReference type="HOGENOM" id="CLU_069674_0_1_1"/>
<dbReference type="GO" id="GO:1903600">
    <property type="term" value="C:glutaminase complex"/>
    <property type="evidence" value="ECO:0000318"/>
    <property type="project" value="GO_Central"/>
</dbReference>
<reference evidence="9" key="2">
    <citation type="journal article" date="2013" name="G3 (Bethesda)">
        <title>Genomes of Ashbya fungi isolated from insects reveal four mating-type loci, numerous translocations, lack of transposons, and distinct gene duplications.</title>
        <authorList>
            <person name="Dietrich F.S."/>
            <person name="Voegeli S."/>
            <person name="Kuo S."/>
            <person name="Philippsen P."/>
        </authorList>
    </citation>
    <scope>GENOME REANNOTATION</scope>
    <source>
        <strain evidence="9">ATCC 10895 / CBS 109.51 / FGSC 9923 / NRRL Y-1056</strain>
    </source>
</reference>
<accession>Q75DA1</accession>
<dbReference type="InParanoid" id="Q75DA1"/>
<evidence type="ECO:0000256" key="7">
    <source>
        <dbReference type="ARBA" id="ARBA00049534"/>
    </source>
</evidence>
<evidence type="ECO:0000256" key="3">
    <source>
        <dbReference type="ARBA" id="ARBA00022801"/>
    </source>
</evidence>
<dbReference type="InterPro" id="IPR002161">
    <property type="entry name" value="PdxT/SNO"/>
</dbReference>
<gene>
    <name evidence="8" type="ORF">AGOS_ABR123W</name>
</gene>
<dbReference type="GO" id="GO:0004359">
    <property type="term" value="F:glutaminase activity"/>
    <property type="evidence" value="ECO:0007669"/>
    <property type="project" value="UniProtKB-EC"/>
</dbReference>
<dbReference type="RefSeq" id="NP_983070.1">
    <property type="nucleotide sequence ID" value="NM_208423.1"/>
</dbReference>
<sequence>MNVVANDYAESILLVVERQNSSYLRKRRGRKNAAGVSLSLYLRIYRASAGITTLSQLRNSVRSQFDIMSKVVGVLALQGSFAEHIDCLEACVRENGHNVEVIAVKTQQELARCDSLIIPGGESTAISQIAERTGLHEHLYQFVRTPGKSAWGTCAGLIFLSNQVANQAALLKPLGILDVTVERNAFGRQLQSFEKDCDFSSFWDHDGPFPTVFIRAPVISKINSKNVEVLYTLQRDDGSEQIVAVRQGSILGTSFHPELGSDTRFHDWFLRTFVL</sequence>
<dbReference type="GO" id="GO:0005829">
    <property type="term" value="C:cytosol"/>
    <property type="evidence" value="ECO:0000318"/>
    <property type="project" value="GO_Central"/>
</dbReference>
<keyword evidence="3" id="KW-0378">Hydrolase</keyword>
<dbReference type="PROSITE" id="PS01236">
    <property type="entry name" value="PDXT_SNO_1"/>
    <property type="match status" value="1"/>
</dbReference>
<dbReference type="KEGG" id="ago:AGOS_ABR123W"/>
<dbReference type="CDD" id="cd01749">
    <property type="entry name" value="GATase1_PB"/>
    <property type="match status" value="1"/>
</dbReference>
<protein>
    <recommendedName>
        <fullName evidence="2">glutaminase</fullName>
        <ecNumber evidence="2">3.5.1.2</ecNumber>
    </recommendedName>
</protein>
<evidence type="ECO:0000256" key="5">
    <source>
        <dbReference type="ARBA" id="ARBA00022962"/>
    </source>
</evidence>
<comment type="similarity">
    <text evidence="1">Belongs to the glutaminase PdxT/SNO family.</text>
</comment>
<dbReference type="PANTHER" id="PTHR31559:SF0">
    <property type="entry name" value="PYRIDOXAL 5'-PHOSPHATE SYNTHASE SUBUNIT SNO1-RELATED"/>
    <property type="match status" value="1"/>
</dbReference>
<dbReference type="GeneID" id="4619178"/>
<evidence type="ECO:0000256" key="1">
    <source>
        <dbReference type="ARBA" id="ARBA00008345"/>
    </source>
</evidence>
<dbReference type="PROSITE" id="PS51274">
    <property type="entry name" value="GATASE_COBBQ"/>
    <property type="match status" value="1"/>
</dbReference>
<dbReference type="InterPro" id="IPR029062">
    <property type="entry name" value="Class_I_gatase-like"/>
</dbReference>